<proteinExistence type="predicted"/>
<gene>
    <name evidence="2" type="ORF">J0695_42240</name>
</gene>
<sequence>MRRLAAGTLVSGFIAAGVLAGAGTAVADDGTTHGEGGAAATVEGLKTYGEAVIRGAAGDQQVSAGLFEMSVEGGGMLQTYCVDIHTPTQTD</sequence>
<dbReference type="AlphaFoldDB" id="A0A939JJH2"/>
<feature type="chain" id="PRO_5036821427" evidence="1">
    <location>
        <begin position="28"/>
        <end position="91"/>
    </location>
</feature>
<evidence type="ECO:0000313" key="2">
    <source>
        <dbReference type="EMBL" id="MBO0518281.1"/>
    </source>
</evidence>
<reference evidence="2" key="1">
    <citation type="submission" date="2021-03" db="EMBL/GenBank/DDBJ databases">
        <title>Streptomyces poriferae sp. nov., a novel marine sponge-derived Actinobacteria species with anti-MRSA activity.</title>
        <authorList>
            <person name="Sandoval-Powers M."/>
            <person name="Kralova S."/>
            <person name="Nguyen G.-S."/>
            <person name="Fawwal D."/>
            <person name="Degnes K."/>
            <person name="Klinkenberg G."/>
            <person name="Sletta H."/>
            <person name="Wentzel A."/>
            <person name="Liles M.R."/>
        </authorList>
    </citation>
    <scope>NUCLEOTIDE SEQUENCE</scope>
    <source>
        <strain evidence="2">DSM 41794</strain>
    </source>
</reference>
<comment type="caution">
    <text evidence="2">The sequence shown here is derived from an EMBL/GenBank/DDBJ whole genome shotgun (WGS) entry which is preliminary data.</text>
</comment>
<evidence type="ECO:0000313" key="3">
    <source>
        <dbReference type="Proteomes" id="UP000664167"/>
    </source>
</evidence>
<name>A0A939JJH2_9ACTN</name>
<protein>
    <submittedName>
        <fullName evidence="2">Peptidase</fullName>
    </submittedName>
</protein>
<accession>A0A939JJH2</accession>
<keyword evidence="1" id="KW-0732">Signal</keyword>
<feature type="non-terminal residue" evidence="2">
    <location>
        <position position="91"/>
    </location>
</feature>
<keyword evidence="3" id="KW-1185">Reference proteome</keyword>
<dbReference type="Proteomes" id="UP000664167">
    <property type="component" value="Unassembled WGS sequence"/>
</dbReference>
<dbReference type="EMBL" id="JAFLRJ010001456">
    <property type="protein sequence ID" value="MBO0518281.1"/>
    <property type="molecule type" value="Genomic_DNA"/>
</dbReference>
<organism evidence="2 3">
    <name type="scientific">Streptomyces beijiangensis</name>
    <dbReference type="NCBI Taxonomy" id="163361"/>
    <lineage>
        <taxon>Bacteria</taxon>
        <taxon>Bacillati</taxon>
        <taxon>Actinomycetota</taxon>
        <taxon>Actinomycetes</taxon>
        <taxon>Kitasatosporales</taxon>
        <taxon>Streptomycetaceae</taxon>
        <taxon>Streptomyces</taxon>
    </lineage>
</organism>
<feature type="signal peptide" evidence="1">
    <location>
        <begin position="1"/>
        <end position="27"/>
    </location>
</feature>
<evidence type="ECO:0000256" key="1">
    <source>
        <dbReference type="SAM" id="SignalP"/>
    </source>
</evidence>